<keyword evidence="7" id="KW-0653">Protein transport</keyword>
<accession>A0A5D0MM97</accession>
<keyword evidence="3" id="KW-0813">Transport</keyword>
<evidence type="ECO:0000256" key="9">
    <source>
        <dbReference type="ARBA" id="ARBA00023136"/>
    </source>
</evidence>
<evidence type="ECO:0000256" key="1">
    <source>
        <dbReference type="ARBA" id="ARBA00004533"/>
    </source>
</evidence>
<organism evidence="12 13">
    <name type="scientific">Flexistipes sinusarabici</name>
    <dbReference type="NCBI Taxonomy" id="2352"/>
    <lineage>
        <taxon>Bacteria</taxon>
        <taxon>Pseudomonadati</taxon>
        <taxon>Deferribacterota</taxon>
        <taxon>Deferribacteres</taxon>
        <taxon>Deferribacterales</taxon>
        <taxon>Flexistipitaceae</taxon>
        <taxon>Flexistipes</taxon>
    </lineage>
</organism>
<dbReference type="AlphaFoldDB" id="A0A5D0MM97"/>
<proteinExistence type="inferred from homology"/>
<dbReference type="SUPFAM" id="SSF47781">
    <property type="entry name" value="RuvA domain 2-like"/>
    <property type="match status" value="1"/>
</dbReference>
<dbReference type="GO" id="GO:0005886">
    <property type="term" value="C:plasma membrane"/>
    <property type="evidence" value="ECO:0007669"/>
    <property type="project" value="UniProtKB-SubCell"/>
</dbReference>
<keyword evidence="9 10" id="KW-0472">Membrane</keyword>
<dbReference type="PANTHER" id="PTHR38831">
    <property type="entry name" value="TYPE II SECRETION SYSTEM PROTEIN K"/>
    <property type="match status" value="1"/>
</dbReference>
<evidence type="ECO:0000256" key="5">
    <source>
        <dbReference type="ARBA" id="ARBA00022519"/>
    </source>
</evidence>
<dbReference type="InterPro" id="IPR005628">
    <property type="entry name" value="GspK"/>
</dbReference>
<dbReference type="InterPro" id="IPR049031">
    <property type="entry name" value="T2SSK_SAM-like_1st"/>
</dbReference>
<keyword evidence="8 10" id="KW-1133">Transmembrane helix</keyword>
<reference evidence="12 13" key="1">
    <citation type="submission" date="2019-08" db="EMBL/GenBank/DDBJ databases">
        <title>Genomic characterization of a novel candidate phylum (ARYD3) from a high temperature, high salinity tertiary oil reservoir in north central Oklahoma, USA.</title>
        <authorList>
            <person name="Youssef N.H."/>
            <person name="Yadav A."/>
            <person name="Elshahed M.S."/>
        </authorList>
    </citation>
    <scope>NUCLEOTIDE SEQUENCE [LARGE SCALE GENOMIC DNA]</scope>
    <source>
        <strain evidence="12">ARYD1</strain>
    </source>
</reference>
<evidence type="ECO:0000256" key="8">
    <source>
        <dbReference type="ARBA" id="ARBA00022989"/>
    </source>
</evidence>
<dbReference type="EMBL" id="VSIV01000207">
    <property type="protein sequence ID" value="TYB33075.1"/>
    <property type="molecule type" value="Genomic_DNA"/>
</dbReference>
<keyword evidence="5" id="KW-0997">Cell inner membrane</keyword>
<name>A0A5D0MM97_FLESI</name>
<dbReference type="PANTHER" id="PTHR38831:SF1">
    <property type="entry name" value="TYPE II SECRETION SYSTEM PROTEIN K-RELATED"/>
    <property type="match status" value="1"/>
</dbReference>
<feature type="domain" description="T2SS protein K first SAM-like" evidence="11">
    <location>
        <begin position="104"/>
        <end position="203"/>
    </location>
</feature>
<dbReference type="Gene3D" id="3.30.1300.30">
    <property type="entry name" value="GSPII I/J protein-like"/>
    <property type="match status" value="1"/>
</dbReference>
<sequence>MRFKLRNGINRKGTVVIFVLFVIAFASSIIINLSERSVNSYEEVNDVYLMNQAYIYGKTAVKIVKNLIEDDDFKEDSRDDDWFNIPMYPLQKGYISIKITPLNSKININDINSSNDSLSKRMASAWDGLMQEYEFNDTETTSDFLKDRIDNDTKISPTGIELERYDYLGNTYQTKNEKLSTLTELTLINKELYPAMKNHFTVIAEDKQININFVNENTLKYYLPELGFYAEDIIDYREFNDYTDVSQIRNAAPIPDELYVTMVPFLTVKSSNFYIKINVHLSQKDFYYHALLKRNQNNAKVTKFFKGTNKDYF</sequence>
<dbReference type="GO" id="GO:0009306">
    <property type="term" value="P:protein secretion"/>
    <property type="evidence" value="ECO:0007669"/>
    <property type="project" value="InterPro"/>
</dbReference>
<evidence type="ECO:0000256" key="2">
    <source>
        <dbReference type="ARBA" id="ARBA00007246"/>
    </source>
</evidence>
<protein>
    <submittedName>
        <fullName evidence="12">General secretion pathway protein GspK</fullName>
    </submittedName>
</protein>
<comment type="subcellular location">
    <subcellularLocation>
        <location evidence="1">Cell inner membrane</location>
    </subcellularLocation>
</comment>
<comment type="caution">
    <text evidence="12">The sequence shown here is derived from an EMBL/GenBank/DDBJ whole genome shotgun (WGS) entry which is preliminary data.</text>
</comment>
<dbReference type="InterPro" id="IPR038072">
    <property type="entry name" value="GspK_central_sf"/>
</dbReference>
<dbReference type="Pfam" id="PF21687">
    <property type="entry name" value="T2SSK_1st"/>
    <property type="match status" value="1"/>
</dbReference>
<dbReference type="InterPro" id="IPR010994">
    <property type="entry name" value="RuvA_2-like"/>
</dbReference>
<evidence type="ECO:0000256" key="7">
    <source>
        <dbReference type="ARBA" id="ARBA00022927"/>
    </source>
</evidence>
<evidence type="ECO:0000256" key="6">
    <source>
        <dbReference type="ARBA" id="ARBA00022692"/>
    </source>
</evidence>
<evidence type="ECO:0000313" key="13">
    <source>
        <dbReference type="Proteomes" id="UP000323337"/>
    </source>
</evidence>
<feature type="transmembrane region" description="Helical" evidence="10">
    <location>
        <begin position="12"/>
        <end position="31"/>
    </location>
</feature>
<dbReference type="Gene3D" id="1.10.40.60">
    <property type="entry name" value="EpsJ-like"/>
    <property type="match status" value="2"/>
</dbReference>
<keyword evidence="4" id="KW-1003">Cell membrane</keyword>
<evidence type="ECO:0000313" key="12">
    <source>
        <dbReference type="EMBL" id="TYB33075.1"/>
    </source>
</evidence>
<evidence type="ECO:0000256" key="4">
    <source>
        <dbReference type="ARBA" id="ARBA00022475"/>
    </source>
</evidence>
<evidence type="ECO:0000256" key="10">
    <source>
        <dbReference type="SAM" id="Phobius"/>
    </source>
</evidence>
<keyword evidence="6 10" id="KW-0812">Transmembrane</keyword>
<gene>
    <name evidence="12" type="ORF">FXF49_08225</name>
</gene>
<evidence type="ECO:0000259" key="11">
    <source>
        <dbReference type="Pfam" id="PF21687"/>
    </source>
</evidence>
<dbReference type="RefSeq" id="WP_303701415.1">
    <property type="nucleotide sequence ID" value="NZ_VSIV01000207.1"/>
</dbReference>
<dbReference type="SUPFAM" id="SSF158544">
    <property type="entry name" value="GspK insert domain-like"/>
    <property type="match status" value="1"/>
</dbReference>
<comment type="similarity">
    <text evidence="2">Belongs to the GSP K family.</text>
</comment>
<evidence type="ECO:0000256" key="3">
    <source>
        <dbReference type="ARBA" id="ARBA00022448"/>
    </source>
</evidence>
<dbReference type="Proteomes" id="UP000323337">
    <property type="component" value="Unassembled WGS sequence"/>
</dbReference>